<dbReference type="Pfam" id="PF12796">
    <property type="entry name" value="Ank_2"/>
    <property type="match status" value="1"/>
</dbReference>
<dbReference type="PANTHER" id="PTHR24128:SF24">
    <property type="entry name" value="ANKYRIN REPEAT PROTEIN"/>
    <property type="match status" value="1"/>
</dbReference>
<dbReference type="Gene3D" id="1.25.40.20">
    <property type="entry name" value="Ankyrin repeat-containing domain"/>
    <property type="match status" value="1"/>
</dbReference>
<dbReference type="AlphaFoldDB" id="A0ABD3KRF9"/>
<evidence type="ECO:0000313" key="4">
    <source>
        <dbReference type="EMBL" id="KAL3742381.1"/>
    </source>
</evidence>
<dbReference type="InterPro" id="IPR026961">
    <property type="entry name" value="PGG_dom"/>
</dbReference>
<dbReference type="PANTHER" id="PTHR24128">
    <property type="entry name" value="HOMEOBOX PROTEIN WARIAI"/>
    <property type="match status" value="1"/>
</dbReference>
<dbReference type="EMBL" id="JBJKBG010000004">
    <property type="protein sequence ID" value="KAL3742381.1"/>
    <property type="molecule type" value="Genomic_DNA"/>
</dbReference>
<dbReference type="InterPro" id="IPR036770">
    <property type="entry name" value="Ankyrin_rpt-contain_sf"/>
</dbReference>
<reference evidence="4 5" key="1">
    <citation type="submission" date="2024-11" db="EMBL/GenBank/DDBJ databases">
        <title>Chromosome-level genome assembly of Eucalyptus globulus Labill. provides insights into its genome evolution.</title>
        <authorList>
            <person name="Li X."/>
        </authorList>
    </citation>
    <scope>NUCLEOTIDE SEQUENCE [LARGE SCALE GENOMIC DNA]</scope>
    <source>
        <strain evidence="4">CL2024</strain>
        <tissue evidence="4">Fresh tender leaves</tissue>
    </source>
</reference>
<comment type="caution">
    <text evidence="4">The sequence shown here is derived from an EMBL/GenBank/DDBJ whole genome shotgun (WGS) entry which is preliminary data.</text>
</comment>
<dbReference type="Proteomes" id="UP001634007">
    <property type="component" value="Unassembled WGS sequence"/>
</dbReference>
<proteinExistence type="predicted"/>
<feature type="repeat" description="ANK" evidence="1">
    <location>
        <begin position="186"/>
        <end position="207"/>
    </location>
</feature>
<keyword evidence="1" id="KW-0040">ANK repeat</keyword>
<feature type="transmembrane region" description="Helical" evidence="2">
    <location>
        <begin position="383"/>
        <end position="404"/>
    </location>
</feature>
<dbReference type="PROSITE" id="PS50088">
    <property type="entry name" value="ANK_REPEAT"/>
    <property type="match status" value="1"/>
</dbReference>
<feature type="transmembrane region" description="Helical" evidence="2">
    <location>
        <begin position="353"/>
        <end position="376"/>
    </location>
</feature>
<keyword evidence="2" id="KW-0472">Membrane</keyword>
<feature type="domain" description="PGG" evidence="3">
    <location>
        <begin position="280"/>
        <end position="404"/>
    </location>
</feature>
<keyword evidence="2" id="KW-0812">Transmembrane</keyword>
<dbReference type="Pfam" id="PF00023">
    <property type="entry name" value="Ank"/>
    <property type="match status" value="1"/>
</dbReference>
<evidence type="ECO:0000256" key="1">
    <source>
        <dbReference type="PROSITE-ProRule" id="PRU00023"/>
    </source>
</evidence>
<name>A0ABD3KRF9_EUCGL</name>
<evidence type="ECO:0000313" key="5">
    <source>
        <dbReference type="Proteomes" id="UP001634007"/>
    </source>
</evidence>
<dbReference type="Pfam" id="PF13962">
    <property type="entry name" value="PGG"/>
    <property type="match status" value="1"/>
</dbReference>
<dbReference type="InterPro" id="IPR002110">
    <property type="entry name" value="Ankyrin_rpt"/>
</dbReference>
<dbReference type="PROSITE" id="PS50297">
    <property type="entry name" value="ANK_REP_REGION"/>
    <property type="match status" value="1"/>
</dbReference>
<evidence type="ECO:0000256" key="2">
    <source>
        <dbReference type="SAM" id="Phobius"/>
    </source>
</evidence>
<evidence type="ECO:0000259" key="3">
    <source>
        <dbReference type="Pfam" id="PF13962"/>
    </source>
</evidence>
<organism evidence="4 5">
    <name type="scientific">Eucalyptus globulus</name>
    <name type="common">Tasmanian blue gum</name>
    <dbReference type="NCBI Taxonomy" id="34317"/>
    <lineage>
        <taxon>Eukaryota</taxon>
        <taxon>Viridiplantae</taxon>
        <taxon>Streptophyta</taxon>
        <taxon>Embryophyta</taxon>
        <taxon>Tracheophyta</taxon>
        <taxon>Spermatophyta</taxon>
        <taxon>Magnoliopsida</taxon>
        <taxon>eudicotyledons</taxon>
        <taxon>Gunneridae</taxon>
        <taxon>Pentapetalae</taxon>
        <taxon>rosids</taxon>
        <taxon>malvids</taxon>
        <taxon>Myrtales</taxon>
        <taxon>Myrtaceae</taxon>
        <taxon>Myrtoideae</taxon>
        <taxon>Eucalypteae</taxon>
        <taxon>Eucalyptus</taxon>
    </lineage>
</organism>
<feature type="transmembrane region" description="Helical" evidence="2">
    <location>
        <begin position="416"/>
        <end position="434"/>
    </location>
</feature>
<dbReference type="SUPFAM" id="SSF48403">
    <property type="entry name" value="Ankyrin repeat"/>
    <property type="match status" value="1"/>
</dbReference>
<dbReference type="SMART" id="SM00248">
    <property type="entry name" value="ANK"/>
    <property type="match status" value="3"/>
</dbReference>
<sequence>MDPRLQQAIDHNDLDELYSLIEGDENLLNHGCDGPFPNTSLHDAASKGKTKVAMEIATLKPLYVRKLNRGGYSPMHLALQNKHYHLVRALMTLDPKLIRVRGRGGITPLHFVAGKIGDNEQENMELLELLAEFLFACKSSIEDLTNQCETAVHITVRMGNTKAFKVLFGWLKRVKLTEILDWKDQDGDTVLHIAASEQQPEIIRLLIGHTTVYAKNFEGNTALEIFQMNPSGDPDVAERFHQKGCRERRFFPTILFLSQFFSTELTLFEDYIHGIYSQDKSTREAVLVASTLVAAATYQAVLAPPKGYWQEPSSDPQANSTIVTTNSSSIALGNPHQAGDHQAGDLILSGRHLVLYTTWNSFTFFVSIATIGACALTLKNGRFATLISWLIYCLCISYCITFTIQIAENSVEAKSVLMAIFFFFVLAFVSLFNYTDKRFRRERRGIDATWRRVKDPSIICF</sequence>
<gene>
    <name evidence="4" type="ORF">ACJRO7_017800</name>
</gene>
<keyword evidence="2" id="KW-1133">Transmembrane helix</keyword>
<accession>A0ABD3KRF9</accession>
<keyword evidence="5" id="KW-1185">Reference proteome</keyword>
<protein>
    <recommendedName>
        <fullName evidence="3">PGG domain-containing protein</fullName>
    </recommendedName>
</protein>